<dbReference type="EMBL" id="MFDD01000015">
    <property type="protein sequence ID" value="OGE39768.1"/>
    <property type="molecule type" value="Genomic_DNA"/>
</dbReference>
<proteinExistence type="predicted"/>
<gene>
    <name evidence="1" type="ORF">A3D25_03505</name>
</gene>
<dbReference type="PANTHER" id="PTHR33677:SF3">
    <property type="entry name" value="COPPER-SENSING TRANSCRIPTIONAL REPRESSOR RICR"/>
    <property type="match status" value="1"/>
</dbReference>
<name>A0A1F5KFX0_9BACT</name>
<dbReference type="GO" id="GO:0045892">
    <property type="term" value="P:negative regulation of DNA-templated transcription"/>
    <property type="evidence" value="ECO:0007669"/>
    <property type="project" value="UniProtKB-ARBA"/>
</dbReference>
<dbReference type="Pfam" id="PF02583">
    <property type="entry name" value="Trns_repr_metal"/>
    <property type="match status" value="1"/>
</dbReference>
<dbReference type="InterPro" id="IPR038390">
    <property type="entry name" value="Metal_Tscrpt_repr_sf"/>
</dbReference>
<dbReference type="GO" id="GO:0003677">
    <property type="term" value="F:DNA binding"/>
    <property type="evidence" value="ECO:0007669"/>
    <property type="project" value="InterPro"/>
</dbReference>
<accession>A0A1F5KFX0</accession>
<dbReference type="Proteomes" id="UP000177328">
    <property type="component" value="Unassembled WGS sequence"/>
</dbReference>
<evidence type="ECO:0008006" key="3">
    <source>
        <dbReference type="Google" id="ProtNLM"/>
    </source>
</evidence>
<dbReference type="InterPro" id="IPR003735">
    <property type="entry name" value="Metal_Tscrpt_repr"/>
</dbReference>
<comment type="caution">
    <text evidence="1">The sequence shown here is derived from an EMBL/GenBank/DDBJ whole genome shotgun (WGS) entry which is preliminary data.</text>
</comment>
<protein>
    <recommendedName>
        <fullName evidence="3">Transcriptional regulator</fullName>
    </recommendedName>
</protein>
<dbReference type="PANTHER" id="PTHR33677">
    <property type="entry name" value="TRANSCRIPTIONAL REPRESSOR FRMR-RELATED"/>
    <property type="match status" value="1"/>
</dbReference>
<reference evidence="1 2" key="1">
    <citation type="journal article" date="2016" name="Nat. Commun.">
        <title>Thousands of microbial genomes shed light on interconnected biogeochemical processes in an aquifer system.</title>
        <authorList>
            <person name="Anantharaman K."/>
            <person name="Brown C.T."/>
            <person name="Hug L.A."/>
            <person name="Sharon I."/>
            <person name="Castelle C.J."/>
            <person name="Probst A.J."/>
            <person name="Thomas B.C."/>
            <person name="Singh A."/>
            <person name="Wilkins M.J."/>
            <person name="Karaoz U."/>
            <person name="Brodie E.L."/>
            <person name="Williams K.H."/>
            <person name="Hubbard S.S."/>
            <person name="Banfield J.F."/>
        </authorList>
    </citation>
    <scope>NUCLEOTIDE SEQUENCE [LARGE SCALE GENOMIC DNA]</scope>
</reference>
<dbReference type="AlphaFoldDB" id="A0A1F5KFX0"/>
<dbReference type="GO" id="GO:0046872">
    <property type="term" value="F:metal ion binding"/>
    <property type="evidence" value="ECO:0007669"/>
    <property type="project" value="InterPro"/>
</dbReference>
<evidence type="ECO:0000313" key="2">
    <source>
        <dbReference type="Proteomes" id="UP000177328"/>
    </source>
</evidence>
<evidence type="ECO:0000313" key="1">
    <source>
        <dbReference type="EMBL" id="OGE39768.1"/>
    </source>
</evidence>
<sequence>MKSHYANVKEKAQKRINIIIGQLAGLQRMIDNDEYCIDLLNQSLAIQNSLRSLDAVLFERHLKTHVAHQFVNKEEKAVSELITLFKRLYDTR</sequence>
<organism evidence="1 2">
    <name type="scientific">Candidatus Daviesbacteria bacterium RIFCSPHIGHO2_02_FULL_43_12</name>
    <dbReference type="NCBI Taxonomy" id="1797776"/>
    <lineage>
        <taxon>Bacteria</taxon>
        <taxon>Candidatus Daviesiibacteriota</taxon>
    </lineage>
</organism>
<dbReference type="Gene3D" id="1.20.58.1000">
    <property type="entry name" value="Metal-sensitive repressor, helix protomer"/>
    <property type="match status" value="1"/>
</dbReference>